<evidence type="ECO:0000256" key="2">
    <source>
        <dbReference type="ARBA" id="ARBA00022747"/>
    </source>
</evidence>
<dbReference type="REBASE" id="711705">
    <property type="entry name" value="S2.LkeZW18ORF2655P"/>
</dbReference>
<feature type="domain" description="Type I restriction modification DNA specificity" evidence="4">
    <location>
        <begin position="9"/>
        <end position="98"/>
    </location>
</feature>
<keyword evidence="5" id="KW-0255">Endonuclease</keyword>
<feature type="domain" description="Type I restriction modification DNA specificity" evidence="4">
    <location>
        <begin position="118"/>
        <end position="283"/>
    </location>
</feature>
<dbReference type="InterPro" id="IPR044946">
    <property type="entry name" value="Restrct_endonuc_typeI_TRD_sf"/>
</dbReference>
<dbReference type="GO" id="GO:0016787">
    <property type="term" value="F:hydrolase activity"/>
    <property type="evidence" value="ECO:0007669"/>
    <property type="project" value="UniProtKB-KW"/>
</dbReference>
<dbReference type="PANTHER" id="PTHR30408">
    <property type="entry name" value="TYPE-1 RESTRICTION ENZYME ECOKI SPECIFICITY PROTEIN"/>
    <property type="match status" value="1"/>
</dbReference>
<name>A0AAX3UF87_9LACO</name>
<evidence type="ECO:0000256" key="1">
    <source>
        <dbReference type="ARBA" id="ARBA00010923"/>
    </source>
</evidence>
<dbReference type="RefSeq" id="WP_280944146.1">
    <property type="nucleotide sequence ID" value="NZ_CP123735.1"/>
</dbReference>
<dbReference type="GO" id="GO:0003677">
    <property type="term" value="F:DNA binding"/>
    <property type="evidence" value="ECO:0007669"/>
    <property type="project" value="UniProtKB-KW"/>
</dbReference>
<dbReference type="InterPro" id="IPR000055">
    <property type="entry name" value="Restrct_endonuc_typeI_TRD"/>
</dbReference>
<keyword evidence="3" id="KW-0238">DNA-binding</keyword>
<dbReference type="PANTHER" id="PTHR30408:SF12">
    <property type="entry name" value="TYPE I RESTRICTION ENZYME MJAVIII SPECIFICITY SUBUNIT"/>
    <property type="match status" value="1"/>
</dbReference>
<protein>
    <submittedName>
        <fullName evidence="5">Restriction endonuclease subunit S</fullName>
        <ecNumber evidence="5">3.1.21.-</ecNumber>
    </submittedName>
</protein>
<dbReference type="SUPFAM" id="SSF116734">
    <property type="entry name" value="DNA methylase specificity domain"/>
    <property type="match status" value="2"/>
</dbReference>
<evidence type="ECO:0000313" key="5">
    <source>
        <dbReference type="EMBL" id="WGO86391.1"/>
    </source>
</evidence>
<dbReference type="InterPro" id="IPR052021">
    <property type="entry name" value="Type-I_RS_S_subunit"/>
</dbReference>
<keyword evidence="2" id="KW-0680">Restriction system</keyword>
<dbReference type="GO" id="GO:0004519">
    <property type="term" value="F:endonuclease activity"/>
    <property type="evidence" value="ECO:0007669"/>
    <property type="project" value="UniProtKB-KW"/>
</dbReference>
<comment type="similarity">
    <text evidence="1">Belongs to the type-I restriction system S methylase family.</text>
</comment>
<evidence type="ECO:0000256" key="3">
    <source>
        <dbReference type="ARBA" id="ARBA00023125"/>
    </source>
</evidence>
<gene>
    <name evidence="5" type="ORF">QEJ78_02670</name>
</gene>
<keyword evidence="5" id="KW-0540">Nuclease</keyword>
<dbReference type="Gene3D" id="1.10.287.1120">
    <property type="entry name" value="Bipartite methylase S protein"/>
    <property type="match status" value="1"/>
</dbReference>
<reference evidence="5" key="2">
    <citation type="submission" date="2023-04" db="EMBL/GenBank/DDBJ databases">
        <authorList>
            <person name="Wang Y."/>
        </authorList>
    </citation>
    <scope>NUCLEOTIDE SEQUENCE</scope>
    <source>
        <strain evidence="5">ZW18</strain>
    </source>
</reference>
<proteinExistence type="inferred from homology"/>
<dbReference type="Proteomes" id="UP001242513">
    <property type="component" value="Chromosome"/>
</dbReference>
<evidence type="ECO:0000259" key="4">
    <source>
        <dbReference type="Pfam" id="PF01420"/>
    </source>
</evidence>
<dbReference type="EC" id="3.1.21.-" evidence="5"/>
<dbReference type="Pfam" id="PF01420">
    <property type="entry name" value="Methylase_S"/>
    <property type="match status" value="2"/>
</dbReference>
<dbReference type="GO" id="GO:0009307">
    <property type="term" value="P:DNA restriction-modification system"/>
    <property type="evidence" value="ECO:0007669"/>
    <property type="project" value="UniProtKB-KW"/>
</dbReference>
<keyword evidence="5" id="KW-0378">Hydrolase</keyword>
<dbReference type="Gene3D" id="3.90.220.20">
    <property type="entry name" value="DNA methylase specificity domains"/>
    <property type="match status" value="3"/>
</dbReference>
<dbReference type="EMBL" id="CP123735">
    <property type="protein sequence ID" value="WGO86391.1"/>
    <property type="molecule type" value="Genomic_DNA"/>
</dbReference>
<accession>A0AAX3UF87</accession>
<evidence type="ECO:0000313" key="6">
    <source>
        <dbReference type="Proteomes" id="UP001242513"/>
    </source>
</evidence>
<sequence length="300" mass="35075">MEEKEPLITLSYLKAPFWTVDTLFWNVPKNSYDIYFLYSVFQKIEWKKYDESTGLPSLSKTTINNIKVNTTSYNEQNKIGQIIKLIDHAKFLQQRKIKILSKIEKTLLNSLINFQTKDKIKLSELISISKCSIDPQNTPKTLYMEYSMPAYDSNKKPNKVYGVAMHSTRLKINEPVILFNKLNVRKKRIWNIKKVPQNSVSSAEFIPLKAQTIYQDYLYYALNTDYVLYKAISLSTGSSNSQKRIVPKDLLTMKIPVPNIQQQKNIASLLDRYDSEIKNYKKKVVFLVKLKKFLLQNIFI</sequence>
<reference evidence="5" key="1">
    <citation type="journal article" date="2022" name="Food Funct.">
        <title>Lactobacillus kefiranofaciens ZW18 from Kefir enhances the anti-tumor effect of anti-programmed cell death 1 (PD-1) immunotherapy by modulating the gut microbiota.</title>
        <authorList>
            <person name="Zhao J."/>
            <person name="Wang Y."/>
            <person name="Wang J."/>
            <person name="Lv M."/>
            <person name="Zhou C."/>
            <person name="Jia L."/>
            <person name="Geng W."/>
        </authorList>
    </citation>
    <scope>NUCLEOTIDE SEQUENCE</scope>
    <source>
        <strain evidence="5">ZW18</strain>
    </source>
</reference>
<organism evidence="5 6">
    <name type="scientific">Lactobacillus kefiranofaciens</name>
    <dbReference type="NCBI Taxonomy" id="267818"/>
    <lineage>
        <taxon>Bacteria</taxon>
        <taxon>Bacillati</taxon>
        <taxon>Bacillota</taxon>
        <taxon>Bacilli</taxon>
        <taxon>Lactobacillales</taxon>
        <taxon>Lactobacillaceae</taxon>
        <taxon>Lactobacillus</taxon>
    </lineage>
</organism>
<dbReference type="AlphaFoldDB" id="A0AAX3UF87"/>